<keyword evidence="2" id="KW-0808">Transferase</keyword>
<dbReference type="GO" id="GO:0016755">
    <property type="term" value="F:aminoacyltransferase activity"/>
    <property type="evidence" value="ECO:0007669"/>
    <property type="project" value="InterPro"/>
</dbReference>
<dbReference type="PANTHER" id="PTHR36174">
    <property type="entry name" value="LIPID II:GLYCINE GLYCYLTRANSFERASE"/>
    <property type="match status" value="1"/>
</dbReference>
<dbReference type="Pfam" id="PF13480">
    <property type="entry name" value="Acetyltransf_6"/>
    <property type="match status" value="1"/>
</dbReference>
<evidence type="ECO:0000256" key="6">
    <source>
        <dbReference type="ARBA" id="ARBA00023316"/>
    </source>
</evidence>
<protein>
    <recommendedName>
        <fullName evidence="7">BioF2-like acetyltransferase domain-containing protein</fullName>
    </recommendedName>
</protein>
<gene>
    <name evidence="8" type="ORF">J2750_001684</name>
</gene>
<keyword evidence="5" id="KW-0012">Acyltransferase</keyword>
<dbReference type="GO" id="GO:0044038">
    <property type="term" value="P:cell wall macromolecule biosynthetic process"/>
    <property type="evidence" value="ECO:0007669"/>
    <property type="project" value="InterPro"/>
</dbReference>
<evidence type="ECO:0000256" key="2">
    <source>
        <dbReference type="ARBA" id="ARBA00022679"/>
    </source>
</evidence>
<evidence type="ECO:0000259" key="7">
    <source>
        <dbReference type="Pfam" id="PF13480"/>
    </source>
</evidence>
<evidence type="ECO:0000256" key="4">
    <source>
        <dbReference type="ARBA" id="ARBA00022984"/>
    </source>
</evidence>
<sequence>MIREDFEMHFSIVEPDRVKLNDFAIKNEYGTIFQSGHILDVYQDVPNCYASSLAVIDESDNIIASIVSVKFVEKKKLGYFSSHSTIRGGPLWEDSERGEKAVLLLLNEYNNISKKKSLYSRIYPNFNPHMRDILTTCGFEFEDDLNIFIDLTLSEDELWANLHKNRRTGVRKAKKNGVIIKEVESMVEIDDFYNMLVETSNVNHISVRDLKLFHNIYSHLVPEGLAKIYLALYDEKPIAGLLSLNYKDTLYDWYACSTKNRDYLRLNPNEYLVWNTLYWGLNNGYSLFDFGGAGNPKEEYSVRDFKNQFGGSVENYGKYTKIHNSMVYNICEKGYDVYRKIF</sequence>
<reference evidence="8 9" key="1">
    <citation type="submission" date="2023-07" db="EMBL/GenBank/DDBJ databases">
        <title>Genomic Encyclopedia of Type Strains, Phase IV (KMG-IV): sequencing the most valuable type-strain genomes for metagenomic binning, comparative biology and taxonomic classification.</title>
        <authorList>
            <person name="Goeker M."/>
        </authorList>
    </citation>
    <scope>NUCLEOTIDE SEQUENCE [LARGE SCALE GENOMIC DNA]</scope>
    <source>
        <strain evidence="8 9">DSM 17273</strain>
    </source>
</reference>
<dbReference type="PANTHER" id="PTHR36174:SF1">
    <property type="entry name" value="LIPID II:GLYCINE GLYCYLTRANSFERASE"/>
    <property type="match status" value="1"/>
</dbReference>
<dbReference type="InterPro" id="IPR003447">
    <property type="entry name" value="FEMABX"/>
</dbReference>
<dbReference type="InterPro" id="IPR038740">
    <property type="entry name" value="BioF2-like_GNAT_dom"/>
</dbReference>
<dbReference type="RefSeq" id="WP_270095530.1">
    <property type="nucleotide sequence ID" value="NZ_JAQFFK010000001.1"/>
</dbReference>
<keyword evidence="9" id="KW-1185">Reference proteome</keyword>
<evidence type="ECO:0000313" key="8">
    <source>
        <dbReference type="EMBL" id="MDR6223219.1"/>
    </source>
</evidence>
<keyword evidence="4" id="KW-0573">Peptidoglycan synthesis</keyword>
<evidence type="ECO:0000256" key="1">
    <source>
        <dbReference type="ARBA" id="ARBA00009943"/>
    </source>
</evidence>
<keyword evidence="3" id="KW-0133">Cell shape</keyword>
<dbReference type="GO" id="GO:0008360">
    <property type="term" value="P:regulation of cell shape"/>
    <property type="evidence" value="ECO:0007669"/>
    <property type="project" value="UniProtKB-KW"/>
</dbReference>
<dbReference type="Gene3D" id="3.40.630.30">
    <property type="match status" value="1"/>
</dbReference>
<accession>A0AA90Z8Y2</accession>
<dbReference type="Proteomes" id="UP001185015">
    <property type="component" value="Unassembled WGS sequence"/>
</dbReference>
<dbReference type="GO" id="GO:0071555">
    <property type="term" value="P:cell wall organization"/>
    <property type="evidence" value="ECO:0007669"/>
    <property type="project" value="UniProtKB-KW"/>
</dbReference>
<keyword evidence="6" id="KW-0961">Cell wall biogenesis/degradation</keyword>
<proteinExistence type="inferred from homology"/>
<dbReference type="EMBL" id="JAVDQI010000006">
    <property type="protein sequence ID" value="MDR6223219.1"/>
    <property type="molecule type" value="Genomic_DNA"/>
</dbReference>
<name>A0AA90Z8Y2_9EURY</name>
<evidence type="ECO:0000256" key="3">
    <source>
        <dbReference type="ARBA" id="ARBA00022960"/>
    </source>
</evidence>
<comment type="caution">
    <text evidence="8">The sequence shown here is derived from an EMBL/GenBank/DDBJ whole genome shotgun (WGS) entry which is preliminary data.</text>
</comment>
<dbReference type="PROSITE" id="PS51191">
    <property type="entry name" value="FEMABX"/>
    <property type="match status" value="1"/>
</dbReference>
<organism evidence="8 9">
    <name type="scientific">Methanococcoides alaskense</name>
    <dbReference type="NCBI Taxonomy" id="325778"/>
    <lineage>
        <taxon>Archaea</taxon>
        <taxon>Methanobacteriati</taxon>
        <taxon>Methanobacteriota</taxon>
        <taxon>Stenosarchaea group</taxon>
        <taxon>Methanomicrobia</taxon>
        <taxon>Methanosarcinales</taxon>
        <taxon>Methanosarcinaceae</taxon>
        <taxon>Methanococcoides</taxon>
    </lineage>
</organism>
<dbReference type="InterPro" id="IPR016181">
    <property type="entry name" value="Acyl_CoA_acyltransferase"/>
</dbReference>
<dbReference type="InterPro" id="IPR050644">
    <property type="entry name" value="PG_Glycine_Bridge_Synth"/>
</dbReference>
<comment type="similarity">
    <text evidence="1">Belongs to the FemABX family.</text>
</comment>
<feature type="domain" description="BioF2-like acetyltransferase" evidence="7">
    <location>
        <begin position="164"/>
        <end position="295"/>
    </location>
</feature>
<dbReference type="AlphaFoldDB" id="A0AA90Z8Y2"/>
<dbReference type="SUPFAM" id="SSF55729">
    <property type="entry name" value="Acyl-CoA N-acyltransferases (Nat)"/>
    <property type="match status" value="1"/>
</dbReference>
<evidence type="ECO:0000256" key="5">
    <source>
        <dbReference type="ARBA" id="ARBA00023315"/>
    </source>
</evidence>
<evidence type="ECO:0000313" key="9">
    <source>
        <dbReference type="Proteomes" id="UP001185015"/>
    </source>
</evidence>